<dbReference type="Gene3D" id="1.20.81.30">
    <property type="entry name" value="Type II secretion system (T2SS), domain F"/>
    <property type="match status" value="2"/>
</dbReference>
<protein>
    <recommendedName>
        <fullName evidence="8">Type II secretion system protein GspF domain-containing protein</fullName>
    </recommendedName>
</protein>
<evidence type="ECO:0000256" key="6">
    <source>
        <dbReference type="ARBA" id="ARBA00023136"/>
    </source>
</evidence>
<evidence type="ECO:0000313" key="9">
    <source>
        <dbReference type="EMBL" id="EOL41186.1"/>
    </source>
</evidence>
<keyword evidence="4 7" id="KW-0812">Transmembrane</keyword>
<dbReference type="PATRIC" id="fig|1158610.3.peg.3514"/>
<dbReference type="OrthoDB" id="2294348at2"/>
<dbReference type="NCBIfam" id="NF041012">
    <property type="entry name" value="T4P_ComGB"/>
    <property type="match status" value="1"/>
</dbReference>
<dbReference type="HOGENOM" id="CLU_035032_1_0_9"/>
<feature type="domain" description="Type II secretion system protein GspF" evidence="8">
    <location>
        <begin position="215"/>
        <end position="332"/>
    </location>
</feature>
<dbReference type="EMBL" id="AJAT01000022">
    <property type="protein sequence ID" value="EOL41186.1"/>
    <property type="molecule type" value="Genomic_DNA"/>
</dbReference>
<dbReference type="InterPro" id="IPR042094">
    <property type="entry name" value="T2SS_GspF_sf"/>
</dbReference>
<reference evidence="9 10" key="1">
    <citation type="submission" date="2013-02" db="EMBL/GenBank/DDBJ databases">
        <title>The Genome Sequence of Enterococcus phoeniculicola BAA-412.</title>
        <authorList>
            <consortium name="The Broad Institute Genome Sequencing Platform"/>
            <consortium name="The Broad Institute Genome Sequencing Center for Infectious Disease"/>
            <person name="Earl A.M."/>
            <person name="Gilmore M.S."/>
            <person name="Lebreton F."/>
            <person name="Walker B."/>
            <person name="Young S.K."/>
            <person name="Zeng Q."/>
            <person name="Gargeya S."/>
            <person name="Fitzgerald M."/>
            <person name="Haas B."/>
            <person name="Abouelleil A."/>
            <person name="Alvarado L."/>
            <person name="Arachchi H.M."/>
            <person name="Berlin A.M."/>
            <person name="Chapman S.B."/>
            <person name="Dewar J."/>
            <person name="Goldberg J."/>
            <person name="Griggs A."/>
            <person name="Gujja S."/>
            <person name="Hansen M."/>
            <person name="Howarth C."/>
            <person name="Imamovic A."/>
            <person name="Larimer J."/>
            <person name="McCowan C."/>
            <person name="Murphy C."/>
            <person name="Neiman D."/>
            <person name="Pearson M."/>
            <person name="Priest M."/>
            <person name="Roberts A."/>
            <person name="Saif S."/>
            <person name="Shea T."/>
            <person name="Sisk P."/>
            <person name="Sykes S."/>
            <person name="Wortman J."/>
            <person name="Nusbaum C."/>
            <person name="Birren B."/>
        </authorList>
    </citation>
    <scope>NUCLEOTIDE SEQUENCE [LARGE SCALE GENOMIC DNA]</scope>
    <source>
        <strain evidence="9 10">ATCC BAA-412</strain>
    </source>
</reference>
<organism evidence="9 10">
    <name type="scientific">Enterococcus phoeniculicola ATCC BAA-412</name>
    <dbReference type="NCBI Taxonomy" id="1158610"/>
    <lineage>
        <taxon>Bacteria</taxon>
        <taxon>Bacillati</taxon>
        <taxon>Bacillota</taxon>
        <taxon>Bacilli</taxon>
        <taxon>Lactobacillales</taxon>
        <taxon>Enterococcaceae</taxon>
        <taxon>Enterococcus</taxon>
    </lineage>
</organism>
<dbReference type="GO" id="GO:0005886">
    <property type="term" value="C:plasma membrane"/>
    <property type="evidence" value="ECO:0007669"/>
    <property type="project" value="UniProtKB-SubCell"/>
</dbReference>
<name>R3W143_9ENTE</name>
<dbReference type="InterPro" id="IPR003004">
    <property type="entry name" value="GspF/PilC"/>
</dbReference>
<accession>R3W143</accession>
<keyword evidence="3" id="KW-1003">Cell membrane</keyword>
<evidence type="ECO:0000256" key="3">
    <source>
        <dbReference type="ARBA" id="ARBA00022475"/>
    </source>
</evidence>
<proteinExistence type="inferred from homology"/>
<evidence type="ECO:0000256" key="5">
    <source>
        <dbReference type="ARBA" id="ARBA00022989"/>
    </source>
</evidence>
<dbReference type="InterPro" id="IPR018076">
    <property type="entry name" value="T2SS_GspF_dom"/>
</dbReference>
<dbReference type="AlphaFoldDB" id="R3W143"/>
<evidence type="ECO:0000256" key="1">
    <source>
        <dbReference type="ARBA" id="ARBA00004651"/>
    </source>
</evidence>
<dbReference type="RefSeq" id="WP_010770147.1">
    <property type="nucleotide sequence ID" value="NZ_ASWE01000001.1"/>
</dbReference>
<evidence type="ECO:0000313" key="10">
    <source>
        <dbReference type="Proteomes" id="UP000013785"/>
    </source>
</evidence>
<dbReference type="eggNOG" id="COG1459">
    <property type="taxonomic scope" value="Bacteria"/>
</dbReference>
<evidence type="ECO:0000259" key="8">
    <source>
        <dbReference type="Pfam" id="PF00482"/>
    </source>
</evidence>
<dbReference type="PANTHER" id="PTHR30012:SF0">
    <property type="entry name" value="TYPE II SECRETION SYSTEM PROTEIN F-RELATED"/>
    <property type="match status" value="1"/>
</dbReference>
<evidence type="ECO:0000256" key="2">
    <source>
        <dbReference type="ARBA" id="ARBA00005745"/>
    </source>
</evidence>
<evidence type="ECO:0000256" key="4">
    <source>
        <dbReference type="ARBA" id="ARBA00022692"/>
    </source>
</evidence>
<feature type="transmembrane region" description="Helical" evidence="7">
    <location>
        <begin position="313"/>
        <end position="334"/>
    </location>
</feature>
<sequence length="341" mass="39177">MRRYTNWKKNKKSQQQLFLLFFSELLQNGFSVQEALGFIKKMNQFSESMLTKFEQHLVGGWSLADCFFAAEFSPQQVVQIQLAQVHGNFTGTLYSMAQQMKLLETQRKNFFKLCSYPILLLLFMAGVLVGMRQVLLPQLLLSGMVDKQHPGIQFIEKGPTYFFLLLLGGGVIVIGFRGFMSQRTALQKAMVYSQIWGVGRFYRAYLSAYISLEWGKLFQEGLELKQIIECMAVTKKGSLMQELAMDLQSALQLGKSLSGQLEGYSFFTKEMSRIVLQGEVKGRLGEELLFYSEFMWKEFFKKVERALQWIQPLIFLFIALLIISIYAAMLLPIYGNMEGVL</sequence>
<dbReference type="Pfam" id="PF00482">
    <property type="entry name" value="T2SSF"/>
    <property type="match status" value="2"/>
</dbReference>
<dbReference type="InterPro" id="IPR047692">
    <property type="entry name" value="T4P_ComGB"/>
</dbReference>
<comment type="caution">
    <text evidence="9">The sequence shown here is derived from an EMBL/GenBank/DDBJ whole genome shotgun (WGS) entry which is preliminary data.</text>
</comment>
<keyword evidence="5 7" id="KW-1133">Transmembrane helix</keyword>
<comment type="similarity">
    <text evidence="2">Belongs to the GSP F family.</text>
</comment>
<dbReference type="PANTHER" id="PTHR30012">
    <property type="entry name" value="GENERAL SECRETION PATHWAY PROTEIN"/>
    <property type="match status" value="1"/>
</dbReference>
<comment type="subcellular location">
    <subcellularLocation>
        <location evidence="1">Cell membrane</location>
        <topology evidence="1">Multi-pass membrane protein</topology>
    </subcellularLocation>
</comment>
<evidence type="ECO:0000256" key="7">
    <source>
        <dbReference type="SAM" id="Phobius"/>
    </source>
</evidence>
<dbReference type="Proteomes" id="UP000013785">
    <property type="component" value="Unassembled WGS sequence"/>
</dbReference>
<gene>
    <name evidence="9" type="ORF">UC3_03517</name>
</gene>
<keyword evidence="10" id="KW-1185">Reference proteome</keyword>
<dbReference type="STRING" id="154621.RV11_GL001813"/>
<keyword evidence="6 7" id="KW-0472">Membrane</keyword>
<feature type="transmembrane region" description="Helical" evidence="7">
    <location>
        <begin position="110"/>
        <end position="131"/>
    </location>
</feature>
<feature type="domain" description="Type II secretion system protein GspF" evidence="8">
    <location>
        <begin position="18"/>
        <end position="137"/>
    </location>
</feature>
<feature type="transmembrane region" description="Helical" evidence="7">
    <location>
        <begin position="161"/>
        <end position="180"/>
    </location>
</feature>